<gene>
    <name evidence="1" type="ORF">PG997_006655</name>
</gene>
<dbReference type="RefSeq" id="XP_066669893.1">
    <property type="nucleotide sequence ID" value="XM_066810970.1"/>
</dbReference>
<comment type="caution">
    <text evidence="1">The sequence shown here is derived from an EMBL/GenBank/DDBJ whole genome shotgun (WGS) entry which is preliminary data.</text>
</comment>
<accession>A0ABR1WS08</accession>
<protein>
    <submittedName>
        <fullName evidence="1">Uncharacterized protein</fullName>
    </submittedName>
</protein>
<organism evidence="1 2">
    <name type="scientific">Apiospora hydei</name>
    <dbReference type="NCBI Taxonomy" id="1337664"/>
    <lineage>
        <taxon>Eukaryota</taxon>
        <taxon>Fungi</taxon>
        <taxon>Dikarya</taxon>
        <taxon>Ascomycota</taxon>
        <taxon>Pezizomycotina</taxon>
        <taxon>Sordariomycetes</taxon>
        <taxon>Xylariomycetidae</taxon>
        <taxon>Amphisphaeriales</taxon>
        <taxon>Apiosporaceae</taxon>
        <taxon>Apiospora</taxon>
    </lineage>
</organism>
<dbReference type="Proteomes" id="UP001433268">
    <property type="component" value="Unassembled WGS sequence"/>
</dbReference>
<sequence length="110" mass="12470">MESRPPGPATPDADALEVWYEAYRTSDPRIEGRDVIDQVLDDWLDWDEYGNQIRHLASHVALAEGFCTVCRHGLAEWPRNSDQTSSTLGKSILWTLQWQAERDASSVHSS</sequence>
<evidence type="ECO:0000313" key="2">
    <source>
        <dbReference type="Proteomes" id="UP001433268"/>
    </source>
</evidence>
<dbReference type="EMBL" id="JAQQWN010000005">
    <property type="protein sequence ID" value="KAK8085384.1"/>
    <property type="molecule type" value="Genomic_DNA"/>
</dbReference>
<dbReference type="GeneID" id="92044030"/>
<keyword evidence="2" id="KW-1185">Reference proteome</keyword>
<reference evidence="1 2" key="1">
    <citation type="submission" date="2023-01" db="EMBL/GenBank/DDBJ databases">
        <title>Analysis of 21 Apiospora genomes using comparative genomics revels a genus with tremendous synthesis potential of carbohydrate active enzymes and secondary metabolites.</title>
        <authorList>
            <person name="Sorensen T."/>
        </authorList>
    </citation>
    <scope>NUCLEOTIDE SEQUENCE [LARGE SCALE GENOMIC DNA]</scope>
    <source>
        <strain evidence="1 2">CBS 114990</strain>
    </source>
</reference>
<evidence type="ECO:0000313" key="1">
    <source>
        <dbReference type="EMBL" id="KAK8085384.1"/>
    </source>
</evidence>
<name>A0ABR1WS08_9PEZI</name>
<proteinExistence type="predicted"/>